<dbReference type="GO" id="GO:0009007">
    <property type="term" value="F:site-specific DNA-methyltransferase (adenine-specific) activity"/>
    <property type="evidence" value="ECO:0007669"/>
    <property type="project" value="UniProtKB-EC"/>
</dbReference>
<evidence type="ECO:0000256" key="3">
    <source>
        <dbReference type="ARBA" id="ARBA00022603"/>
    </source>
</evidence>
<protein>
    <recommendedName>
        <fullName evidence="2">site-specific DNA-methyltransferase (adenine-specific)</fullName>
        <ecNumber evidence="2">2.1.1.72</ecNumber>
    </recommendedName>
</protein>
<dbReference type="EMBL" id="RAYQ01000004">
    <property type="protein sequence ID" value="RKI92867.1"/>
    <property type="molecule type" value="Genomic_DNA"/>
</dbReference>
<dbReference type="InterPro" id="IPR003356">
    <property type="entry name" value="DNA_methylase_A-5"/>
</dbReference>
<dbReference type="PANTHER" id="PTHR42933">
    <property type="entry name" value="SLR6095 PROTEIN"/>
    <property type="match status" value="1"/>
</dbReference>
<dbReference type="PANTHER" id="PTHR42933:SF3">
    <property type="entry name" value="TYPE I RESTRICTION ENZYME MJAVIII METHYLASE SUBUNIT"/>
    <property type="match status" value="1"/>
</dbReference>
<name>A0A3A9AN91_9FIRM</name>
<dbReference type="SUPFAM" id="SSF116734">
    <property type="entry name" value="DNA methylase specificity domain"/>
    <property type="match status" value="2"/>
</dbReference>
<keyword evidence="12" id="KW-0378">Hydrolase</keyword>
<dbReference type="EC" id="2.1.1.72" evidence="2"/>
<reference evidence="12 13" key="1">
    <citation type="submission" date="2018-09" db="EMBL/GenBank/DDBJ databases">
        <title>Murine metabolic-syndrome-specific gut microbial biobank.</title>
        <authorList>
            <person name="Liu C."/>
        </authorList>
    </citation>
    <scope>NUCLEOTIDE SEQUENCE [LARGE SCALE GENOMIC DNA]</scope>
    <source>
        <strain evidence="12 13">0.1xD8-82</strain>
    </source>
</reference>
<keyword evidence="3" id="KW-0489">Methyltransferase</keyword>
<keyword evidence="9" id="KW-0175">Coiled coil</keyword>
<evidence type="ECO:0000313" key="12">
    <source>
        <dbReference type="EMBL" id="RKI92867.1"/>
    </source>
</evidence>
<keyword evidence="6" id="KW-0680">Restriction system</keyword>
<dbReference type="GO" id="GO:0008170">
    <property type="term" value="F:N-methyltransferase activity"/>
    <property type="evidence" value="ECO:0007669"/>
    <property type="project" value="InterPro"/>
</dbReference>
<dbReference type="GO" id="GO:0009307">
    <property type="term" value="P:DNA restriction-modification system"/>
    <property type="evidence" value="ECO:0007669"/>
    <property type="project" value="UniProtKB-KW"/>
</dbReference>
<evidence type="ECO:0000259" key="11">
    <source>
        <dbReference type="Pfam" id="PF02384"/>
    </source>
</evidence>
<keyword evidence="12" id="KW-0255">Endonuclease</keyword>
<evidence type="ECO:0000313" key="13">
    <source>
        <dbReference type="Proteomes" id="UP000280696"/>
    </source>
</evidence>
<keyword evidence="7" id="KW-0238">DNA-binding</keyword>
<evidence type="ECO:0000256" key="8">
    <source>
        <dbReference type="ARBA" id="ARBA00047942"/>
    </source>
</evidence>
<keyword evidence="4" id="KW-0808">Transferase</keyword>
<dbReference type="OrthoDB" id="9814572at2"/>
<dbReference type="InterPro" id="IPR000055">
    <property type="entry name" value="Restrct_endonuc_typeI_TRD"/>
</dbReference>
<feature type="coiled-coil region" evidence="9">
    <location>
        <begin position="1227"/>
        <end position="1254"/>
    </location>
</feature>
<feature type="domain" description="Type I restriction modification DNA specificity" evidence="10">
    <location>
        <begin position="949"/>
        <end position="1066"/>
    </location>
</feature>
<dbReference type="Gene3D" id="3.90.220.20">
    <property type="entry name" value="DNA methylase specificity domains"/>
    <property type="match status" value="2"/>
</dbReference>
<dbReference type="Pfam" id="PF01420">
    <property type="entry name" value="Methylase_S"/>
    <property type="match status" value="1"/>
</dbReference>
<comment type="similarity">
    <text evidence="1">Belongs to the type-I restriction system S methylase family.</text>
</comment>
<comment type="catalytic activity">
    <reaction evidence="8">
        <text>a 2'-deoxyadenosine in DNA + S-adenosyl-L-methionine = an N(6)-methyl-2'-deoxyadenosine in DNA + S-adenosyl-L-homocysteine + H(+)</text>
        <dbReference type="Rhea" id="RHEA:15197"/>
        <dbReference type="Rhea" id="RHEA-COMP:12418"/>
        <dbReference type="Rhea" id="RHEA-COMP:12419"/>
        <dbReference type="ChEBI" id="CHEBI:15378"/>
        <dbReference type="ChEBI" id="CHEBI:57856"/>
        <dbReference type="ChEBI" id="CHEBI:59789"/>
        <dbReference type="ChEBI" id="CHEBI:90615"/>
        <dbReference type="ChEBI" id="CHEBI:90616"/>
        <dbReference type="EC" id="2.1.1.72"/>
    </reaction>
</comment>
<dbReference type="InterPro" id="IPR051537">
    <property type="entry name" value="DNA_Adenine_Mtase"/>
</dbReference>
<dbReference type="AlphaFoldDB" id="A0A3A9AN91"/>
<dbReference type="PROSITE" id="PS00092">
    <property type="entry name" value="N6_MTASE"/>
    <property type="match status" value="1"/>
</dbReference>
<dbReference type="GO" id="GO:0003677">
    <property type="term" value="F:DNA binding"/>
    <property type="evidence" value="ECO:0007669"/>
    <property type="project" value="UniProtKB-KW"/>
</dbReference>
<dbReference type="Gene3D" id="3.40.50.150">
    <property type="entry name" value="Vaccinia Virus protein VP39"/>
    <property type="match status" value="1"/>
</dbReference>
<dbReference type="Proteomes" id="UP000280696">
    <property type="component" value="Unassembled WGS sequence"/>
</dbReference>
<dbReference type="InterPro" id="IPR044946">
    <property type="entry name" value="Restrct_endonuc_typeI_TRD_sf"/>
</dbReference>
<organism evidence="12 13">
    <name type="scientific">Parablautia intestinalis</name>
    <dbReference type="NCBI Taxonomy" id="2320100"/>
    <lineage>
        <taxon>Bacteria</taxon>
        <taxon>Bacillati</taxon>
        <taxon>Bacillota</taxon>
        <taxon>Clostridia</taxon>
        <taxon>Lachnospirales</taxon>
        <taxon>Lachnospiraceae</taxon>
        <taxon>Parablautia</taxon>
    </lineage>
</organism>
<dbReference type="GO" id="GO:0004519">
    <property type="term" value="F:endonuclease activity"/>
    <property type="evidence" value="ECO:0007669"/>
    <property type="project" value="UniProtKB-KW"/>
</dbReference>
<evidence type="ECO:0000256" key="7">
    <source>
        <dbReference type="ARBA" id="ARBA00023125"/>
    </source>
</evidence>
<dbReference type="SUPFAM" id="SSF53335">
    <property type="entry name" value="S-adenosyl-L-methionine-dependent methyltransferases"/>
    <property type="match status" value="1"/>
</dbReference>
<evidence type="ECO:0000256" key="5">
    <source>
        <dbReference type="ARBA" id="ARBA00022691"/>
    </source>
</evidence>
<evidence type="ECO:0000256" key="6">
    <source>
        <dbReference type="ARBA" id="ARBA00022747"/>
    </source>
</evidence>
<evidence type="ECO:0000256" key="2">
    <source>
        <dbReference type="ARBA" id="ARBA00011900"/>
    </source>
</evidence>
<evidence type="ECO:0000256" key="4">
    <source>
        <dbReference type="ARBA" id="ARBA00022679"/>
    </source>
</evidence>
<proteinExistence type="inferred from homology"/>
<evidence type="ECO:0000259" key="10">
    <source>
        <dbReference type="Pfam" id="PF01420"/>
    </source>
</evidence>
<keyword evidence="12" id="KW-0540">Nuclease</keyword>
<feature type="domain" description="DNA methylase adenine-specific" evidence="11">
    <location>
        <begin position="406"/>
        <end position="687"/>
    </location>
</feature>
<accession>A0A3A9AN91</accession>
<evidence type="ECO:0000256" key="1">
    <source>
        <dbReference type="ARBA" id="ARBA00010923"/>
    </source>
</evidence>
<dbReference type="Pfam" id="PF02384">
    <property type="entry name" value="N6_Mtase"/>
    <property type="match status" value="1"/>
</dbReference>
<keyword evidence="13" id="KW-1185">Reference proteome</keyword>
<dbReference type="GO" id="GO:0032259">
    <property type="term" value="P:methylation"/>
    <property type="evidence" value="ECO:0007669"/>
    <property type="project" value="UniProtKB-KW"/>
</dbReference>
<dbReference type="PRINTS" id="PR00507">
    <property type="entry name" value="N12N6MTFRASE"/>
</dbReference>
<keyword evidence="5" id="KW-0949">S-adenosyl-L-methionine</keyword>
<sequence length="1263" mass="144851">MIYLSWIVIFKGAIQMSLNAESIKNLIKKIGFVPQDGKNGSYYKNYTSHNNYTIFVDFNSEKIIYDSAENLSQTTITVGKRTTSNFSQAENFVILECVDNLLEKGYTPACIELEKTYPSGHGCSGRLDILVKSVDGIPFLMIECKTWGAEFEKEHNRMLRNGGQLFTYYANDRAAKFLCLYTSRIDDTRECQCAVIDVEPAWISLSGVKEIYDHWNKNFKDNGIFDSCAYPYDVKHKALTYGKLEILKEEHSGKIYNQIMEILRHNAISDKPNAFNKLLNLFVCKIIDETDKNPEDELDFQWLESDTDESLQLRLNDLYKKGMWRFLEITVIDYEQQEVSAKLANIDDDLTRQWIMKMYIDTRLKKSPNFAFAEVQDDRTFELNAKIVKEIVELLQVYRFRYEQKHEFLGNFFELLLNTSMKQEAGQFFTPVPITRFIISSLPLAELVQERVTGRYEEPMPTVIDYACGSGHFLTEYMSRMQEIIDNKIDLTNTSPRIKGLFQSWQGYTKFIWAKDSVYGIDLDNRLVKTAKVSAFFNGDGEANIIWANGLDSFTKSKAFRGKLVGAKEQDNGKFDLLISNPPYSVDAFKSTIKYGEESFELYSGLTDNSSEIECLFVERMKQLLKIGGWAAVILPSSILTNSGIHAKARTILLKYFKIMAIVEAGSNTFMKTNTNTVILFLKRRSNDDYLNISHAIDRFFSNYEDVVVSGIESAFSIFVSNVYNELTFEDYISLLKGKPTREARSHELYKDYMKSFGDGFCTKAIENEKNKMLYFLLTYKQTIVLVKTGKGKEEKKFLGYEFSERRGHEGLHHLSGGTKLYDESDSLNPKKVSSYIYRAFLGETAEIDESLADNLSYARMSHFIEYGTSRFEKNINLGKPTSYLEQMRNKFVKFPMQRLNEISTMIRRGRSADYGDSGIQIIKSGQARGYYNFDFSKRYFVSKDFVSDERNLQHGDILINSTGVGTAGRITLFDLDGNYVVDSHITIVRPDMKRVLPKYVLYLLADIGFDKLEAMANGQSGQIELAIDTIQNIKIPLPPLDVQQIIVNELRQIEDEEYRINAKIEKTQESIKALAQKCYQEAGSLSKLKNVVHYSTERIDVNNLDKNTYVGVENLLPNVAGKRQSDYVPFSGTVTAYHSNDILLSNIRPYLKKAWLADNDGGSSGDVLVLCIDTASVLPKYVFLHVSSDRFFEYEMQNIGSNVKMPRADKKRVLDYQIPLLSIEEQKKIVEQVSQYEDEIVKLKSNLKTMGEEKEIILKKYL</sequence>
<dbReference type="InterPro" id="IPR029063">
    <property type="entry name" value="SAM-dependent_MTases_sf"/>
</dbReference>
<evidence type="ECO:0000256" key="9">
    <source>
        <dbReference type="SAM" id="Coils"/>
    </source>
</evidence>
<comment type="caution">
    <text evidence="12">The sequence shown here is derived from an EMBL/GenBank/DDBJ whole genome shotgun (WGS) entry which is preliminary data.</text>
</comment>
<dbReference type="InterPro" id="IPR002052">
    <property type="entry name" value="DNA_methylase_N6_adenine_CS"/>
</dbReference>
<gene>
    <name evidence="12" type="ORF">D7V94_06040</name>
</gene>
<dbReference type="CDD" id="cd16961">
    <property type="entry name" value="RMtype1_S_TRD-CR_like"/>
    <property type="match status" value="1"/>
</dbReference>